<dbReference type="InterPro" id="IPR057634">
    <property type="entry name" value="PAH_ZNF598/HEL2"/>
</dbReference>
<keyword evidence="9 12" id="KW-0863">Zinc-finger</keyword>
<dbReference type="GO" id="GO:0043022">
    <property type="term" value="F:ribosome binding"/>
    <property type="evidence" value="ECO:0007669"/>
    <property type="project" value="TreeGrafter"/>
</dbReference>
<evidence type="ECO:0000256" key="2">
    <source>
        <dbReference type="ARBA" id="ARBA00004496"/>
    </source>
</evidence>
<evidence type="ECO:0000256" key="1">
    <source>
        <dbReference type="ARBA" id="ARBA00000900"/>
    </source>
</evidence>
<accession>A0A2Z6RZX0</accession>
<evidence type="ECO:0000313" key="17">
    <source>
        <dbReference type="Proteomes" id="UP000247702"/>
    </source>
</evidence>
<keyword evidence="5" id="KW-0963">Cytoplasm</keyword>
<dbReference type="GO" id="GO:0008270">
    <property type="term" value="F:zinc ion binding"/>
    <property type="evidence" value="ECO:0007669"/>
    <property type="project" value="UniProtKB-KW"/>
</dbReference>
<evidence type="ECO:0000256" key="5">
    <source>
        <dbReference type="ARBA" id="ARBA00022490"/>
    </source>
</evidence>
<dbReference type="InterPro" id="IPR056437">
    <property type="entry name" value="Znf-C2H2_ZNF598/HEL2"/>
</dbReference>
<feature type="region of interest" description="Disordered" evidence="13">
    <location>
        <begin position="697"/>
        <end position="726"/>
    </location>
</feature>
<evidence type="ECO:0000256" key="7">
    <source>
        <dbReference type="ARBA" id="ARBA00022679"/>
    </source>
</evidence>
<dbReference type="GO" id="GO:0016567">
    <property type="term" value="P:protein ubiquitination"/>
    <property type="evidence" value="ECO:0007669"/>
    <property type="project" value="TreeGrafter"/>
</dbReference>
<evidence type="ECO:0000256" key="10">
    <source>
        <dbReference type="ARBA" id="ARBA00022833"/>
    </source>
</evidence>
<dbReference type="GO" id="GO:0005737">
    <property type="term" value="C:cytoplasm"/>
    <property type="evidence" value="ECO:0007669"/>
    <property type="project" value="UniProtKB-SubCell"/>
</dbReference>
<feature type="compositionally biased region" description="Polar residues" evidence="13">
    <location>
        <begin position="1"/>
        <end position="18"/>
    </location>
</feature>
<dbReference type="Pfam" id="PF23202">
    <property type="entry name" value="PAH_ZNF598"/>
    <property type="match status" value="1"/>
</dbReference>
<organism evidence="15 17">
    <name type="scientific">Rhizophagus clarus</name>
    <dbReference type="NCBI Taxonomy" id="94130"/>
    <lineage>
        <taxon>Eukaryota</taxon>
        <taxon>Fungi</taxon>
        <taxon>Fungi incertae sedis</taxon>
        <taxon>Mucoromycota</taxon>
        <taxon>Glomeromycotina</taxon>
        <taxon>Glomeromycetes</taxon>
        <taxon>Glomerales</taxon>
        <taxon>Glomeraceae</taxon>
        <taxon>Rhizophagus</taxon>
    </lineage>
</organism>
<feature type="compositionally biased region" description="Polar residues" evidence="13">
    <location>
        <begin position="534"/>
        <end position="554"/>
    </location>
</feature>
<dbReference type="InterPro" id="IPR041888">
    <property type="entry name" value="RING-HC_ZNF598/HEL2"/>
</dbReference>
<dbReference type="PROSITE" id="PS00028">
    <property type="entry name" value="ZINC_FINGER_C2H2_1"/>
    <property type="match status" value="2"/>
</dbReference>
<feature type="compositionally biased region" description="Low complexity" evidence="13">
    <location>
        <begin position="796"/>
        <end position="820"/>
    </location>
</feature>
<dbReference type="EMBL" id="BEXD01003829">
    <property type="protein sequence ID" value="GBC02440.1"/>
    <property type="molecule type" value="Genomic_DNA"/>
</dbReference>
<evidence type="ECO:0000256" key="9">
    <source>
        <dbReference type="ARBA" id="ARBA00022771"/>
    </source>
</evidence>
<comment type="caution">
    <text evidence="15">The sequence shown here is derived from an EMBL/GenBank/DDBJ whole genome shotgun (WGS) entry which is preliminary data.</text>
</comment>
<dbReference type="InterPro" id="IPR044288">
    <property type="entry name" value="ZNF598/HEL2"/>
</dbReference>
<feature type="region of interest" description="Disordered" evidence="13">
    <location>
        <begin position="482"/>
        <end position="586"/>
    </location>
</feature>
<evidence type="ECO:0000256" key="11">
    <source>
        <dbReference type="ARBA" id="ARBA00035113"/>
    </source>
</evidence>
<feature type="region of interest" description="Disordered" evidence="13">
    <location>
        <begin position="761"/>
        <end position="784"/>
    </location>
</feature>
<dbReference type="InterPro" id="IPR013083">
    <property type="entry name" value="Znf_RING/FYVE/PHD"/>
</dbReference>
<name>A0A2Z6RZX0_9GLOM</name>
<evidence type="ECO:0000256" key="4">
    <source>
        <dbReference type="ARBA" id="ARBA00012483"/>
    </source>
</evidence>
<dbReference type="AlphaFoldDB" id="A0A2Z6RZX0"/>
<gene>
    <name evidence="16" type="ORF">RCL2_002193800</name>
    <name evidence="15" type="ORF">RclHR1_04620007</name>
</gene>
<feature type="compositionally biased region" description="Basic residues" evidence="13">
    <location>
        <begin position="889"/>
        <end position="899"/>
    </location>
</feature>
<comment type="pathway">
    <text evidence="3">Protein modification; protein ubiquitination.</text>
</comment>
<feature type="compositionally biased region" description="Basic and acidic residues" evidence="13">
    <location>
        <begin position="389"/>
        <end position="398"/>
    </location>
</feature>
<dbReference type="PROSITE" id="PS50089">
    <property type="entry name" value="ZF_RING_2"/>
    <property type="match status" value="1"/>
</dbReference>
<dbReference type="InterPro" id="IPR013087">
    <property type="entry name" value="Znf_C2H2_type"/>
</dbReference>
<feature type="region of interest" description="Disordered" evidence="13">
    <location>
        <begin position="1"/>
        <end position="99"/>
    </location>
</feature>
<dbReference type="SMART" id="SM00355">
    <property type="entry name" value="ZnF_C2H2"/>
    <property type="match status" value="3"/>
</dbReference>
<feature type="region of interest" description="Disordered" evidence="13">
    <location>
        <begin position="796"/>
        <end position="907"/>
    </location>
</feature>
<dbReference type="GO" id="GO:0072344">
    <property type="term" value="P:rescue of stalled ribosome"/>
    <property type="evidence" value="ECO:0007669"/>
    <property type="project" value="InterPro"/>
</dbReference>
<dbReference type="OrthoDB" id="3838338at2759"/>
<comment type="subcellular location">
    <subcellularLocation>
        <location evidence="2">Cytoplasm</location>
    </subcellularLocation>
</comment>
<comment type="catalytic activity">
    <reaction evidence="1">
        <text>S-ubiquitinyl-[E2 ubiquitin-conjugating enzyme]-L-cysteine + [acceptor protein]-L-lysine = [E2 ubiquitin-conjugating enzyme]-L-cysteine + N(6)-ubiquitinyl-[acceptor protein]-L-lysine.</text>
        <dbReference type="EC" id="2.3.2.27"/>
    </reaction>
</comment>
<feature type="compositionally biased region" description="Polar residues" evidence="13">
    <location>
        <begin position="855"/>
        <end position="870"/>
    </location>
</feature>
<keyword evidence="10" id="KW-0862">Zinc</keyword>
<dbReference type="STRING" id="94130.A0A2Z6RZX0"/>
<feature type="compositionally biased region" description="Polar residues" evidence="13">
    <location>
        <begin position="705"/>
        <end position="719"/>
    </location>
</feature>
<feature type="region of interest" description="Disordered" evidence="13">
    <location>
        <begin position="378"/>
        <end position="399"/>
    </location>
</feature>
<dbReference type="PANTHER" id="PTHR22938">
    <property type="entry name" value="ZINC FINGER PROTEIN 598"/>
    <property type="match status" value="1"/>
</dbReference>
<feature type="compositionally biased region" description="Polar residues" evidence="13">
    <location>
        <begin position="763"/>
        <end position="772"/>
    </location>
</feature>
<keyword evidence="8" id="KW-0479">Metal-binding</keyword>
<feature type="compositionally biased region" description="Low complexity" evidence="13">
    <location>
        <begin position="570"/>
        <end position="586"/>
    </location>
</feature>
<dbReference type="CDD" id="cd16615">
    <property type="entry name" value="RING-HC_ZNF598"/>
    <property type="match status" value="1"/>
</dbReference>
<feature type="compositionally biased region" description="Basic and acidic residues" evidence="13">
    <location>
        <begin position="499"/>
        <end position="529"/>
    </location>
</feature>
<evidence type="ECO:0000259" key="14">
    <source>
        <dbReference type="PROSITE" id="PS50089"/>
    </source>
</evidence>
<dbReference type="GO" id="GO:0061630">
    <property type="term" value="F:ubiquitin protein ligase activity"/>
    <property type="evidence" value="ECO:0007669"/>
    <property type="project" value="UniProtKB-EC"/>
</dbReference>
<reference evidence="15 17" key="1">
    <citation type="submission" date="2017-11" db="EMBL/GenBank/DDBJ databases">
        <title>The genome of Rhizophagus clarus HR1 reveals common genetic basis of auxotrophy among arbuscular mycorrhizal fungi.</title>
        <authorList>
            <person name="Kobayashi Y."/>
        </authorList>
    </citation>
    <scope>NUCLEOTIDE SEQUENCE [LARGE SCALE GENOMIC DNA]</scope>
    <source>
        <strain evidence="15 17">HR1</strain>
    </source>
</reference>
<dbReference type="PANTHER" id="PTHR22938:SF0">
    <property type="entry name" value="E3 UBIQUITIN-PROTEIN LIGASE ZNF598"/>
    <property type="match status" value="1"/>
</dbReference>
<dbReference type="Pfam" id="PF25447">
    <property type="entry name" value="RING_ZNF598"/>
    <property type="match status" value="1"/>
</dbReference>
<evidence type="ECO:0000256" key="8">
    <source>
        <dbReference type="ARBA" id="ARBA00022723"/>
    </source>
</evidence>
<evidence type="ECO:0000256" key="6">
    <source>
        <dbReference type="ARBA" id="ARBA00022553"/>
    </source>
</evidence>
<reference evidence="16" key="2">
    <citation type="submission" date="2019-10" db="EMBL/GenBank/DDBJ databases">
        <title>Conservation and host-specific expression of non-tandemly repeated heterogenous ribosome RNA gene in arbuscular mycorrhizal fungi.</title>
        <authorList>
            <person name="Maeda T."/>
            <person name="Kobayashi Y."/>
            <person name="Nakagawa T."/>
            <person name="Ezawa T."/>
            <person name="Yamaguchi K."/>
            <person name="Bino T."/>
            <person name="Nishimoto Y."/>
            <person name="Shigenobu S."/>
            <person name="Kawaguchi M."/>
        </authorList>
    </citation>
    <scope>NUCLEOTIDE SEQUENCE</scope>
    <source>
        <strain evidence="16">HR1</strain>
    </source>
</reference>
<evidence type="ECO:0000256" key="3">
    <source>
        <dbReference type="ARBA" id="ARBA00004906"/>
    </source>
</evidence>
<keyword evidence="6" id="KW-0597">Phosphoprotein</keyword>
<feature type="compositionally biased region" description="Polar residues" evidence="13">
    <location>
        <begin position="487"/>
        <end position="498"/>
    </location>
</feature>
<feature type="compositionally biased region" description="Low complexity" evidence="13">
    <location>
        <begin position="52"/>
        <end position="72"/>
    </location>
</feature>
<comment type="similarity">
    <text evidence="11">Belongs to the ZNF598/HEL2 family.</text>
</comment>
<evidence type="ECO:0000313" key="15">
    <source>
        <dbReference type="EMBL" id="GBC02440.1"/>
    </source>
</evidence>
<dbReference type="InterPro" id="IPR001841">
    <property type="entry name" value="Znf_RING"/>
</dbReference>
<keyword evidence="17" id="KW-1185">Reference proteome</keyword>
<dbReference type="EC" id="2.3.2.27" evidence="4"/>
<dbReference type="SUPFAM" id="SSF57850">
    <property type="entry name" value="RING/U-box"/>
    <property type="match status" value="1"/>
</dbReference>
<proteinExistence type="inferred from homology"/>
<evidence type="ECO:0000256" key="13">
    <source>
        <dbReference type="SAM" id="MobiDB-lite"/>
    </source>
</evidence>
<evidence type="ECO:0000256" key="12">
    <source>
        <dbReference type="PROSITE-ProRule" id="PRU00175"/>
    </source>
</evidence>
<sequence length="907" mass="102099">MSTTSNSTDIQTTSGTGPEQSNRENRRYYNNNRRQRGGRPYFNRSNRREHNSSSNQNSRSSATTRRTFSNSNENSNLNGKSQSNGNSNLNENVDLNGNESPTPISTSDVCFICAEPVTYYAVSECNHKFCHLCSLRIRALYENKNCAYCKTEQEKVIFTRKHDKEFQEFKESDIPYFDENLNAYCEDQEMLDDIRLLLEHNCPYSNCDVSCEGWSELKRHVKFTHKLMLCDICIRHKKIFSHEHSLFNNFKELDKHFREGDEDSGFKGHPECQFCKRRYYGDDELYEHCRDKHEQCFICVRAGIRHGYYRDYNSLEEHFNLDHYLCQDKGCLEKKFVVFESDIDLRAHEVDVHGTNLSGQRAKHEARRIGMLYNDSYADSHSRRRRSRERQPERRADGDDVIQTVVEEISSQTQNLNLDSTTSVANGMIVNARTIRPPPGFGVLSPDEVIVSANESPESEVQLRNMAYTPPRMREEDFPTLSDAMGVSTSNNSGTIKNYSERVKQNPKPADRPKPVDKHKPADKPKPTADKPTQSVASSSRSETPLYSLQQPMFESTKKKNTSAFPPLPSTNQSTSTLSSSSSSTSTLNYREKALSSSSFENSSNGRKLILYQRIFGLLSNNSTKMDEFSTLTDVYSDSSILGANSYIESLLKMFKKNDDVGKVVNGLVEILEDENKKQELLRAWNDHKVKRNTSDFPALEPVYSPTSSNSRPSITTPPLSKPSPRVLVIKSSTARSGGTKSSSGPRVWDKIAAIAESKKTNGKNNSNFPSLATSASTSSNNDIWKNSAPKFVQSSSRSESASSSANNSSSTTSTSYTTAFVRGRPTKAEIEEFPVLPLTSKSTSSQQRIKKNGSENNAWGQGGSFTSVTSDNNSEEDSSYSESTKDGSKKKKQKKQKGKNVIFHVG</sequence>
<dbReference type="Proteomes" id="UP000247702">
    <property type="component" value="Unassembled WGS sequence"/>
</dbReference>
<dbReference type="EMBL" id="BLAL01000241">
    <property type="protein sequence ID" value="GES95259.1"/>
    <property type="molecule type" value="Genomic_DNA"/>
</dbReference>
<keyword evidence="7" id="KW-0808">Transferase</keyword>
<feature type="compositionally biased region" description="Polar residues" evidence="13">
    <location>
        <begin position="73"/>
        <end position="99"/>
    </location>
</feature>
<dbReference type="Proteomes" id="UP000615446">
    <property type="component" value="Unassembled WGS sequence"/>
</dbReference>
<evidence type="ECO:0000313" key="16">
    <source>
        <dbReference type="EMBL" id="GES95259.1"/>
    </source>
</evidence>
<dbReference type="Gene3D" id="3.30.40.10">
    <property type="entry name" value="Zinc/RING finger domain, C3HC4 (zinc finger)"/>
    <property type="match status" value="1"/>
</dbReference>
<feature type="compositionally biased region" description="Low complexity" evidence="13">
    <location>
        <begin position="773"/>
        <end position="782"/>
    </location>
</feature>
<protein>
    <recommendedName>
        <fullName evidence="4">RING-type E3 ubiquitin transferase</fullName>
        <ecNumber evidence="4">2.3.2.27</ecNumber>
    </recommendedName>
</protein>
<dbReference type="Pfam" id="PF23230">
    <property type="entry name" value="zf-C2H2_13"/>
    <property type="match status" value="1"/>
</dbReference>
<feature type="domain" description="RING-type" evidence="14">
    <location>
        <begin position="110"/>
        <end position="150"/>
    </location>
</feature>